<protein>
    <recommendedName>
        <fullName evidence="3">Protein involved in plasmid replication-relaxation</fullName>
    </recommendedName>
</protein>
<evidence type="ECO:0008006" key="3">
    <source>
        <dbReference type="Google" id="ProtNLM"/>
    </source>
</evidence>
<dbReference type="EMBL" id="JABMCC010000107">
    <property type="protein sequence ID" value="NUU54863.1"/>
    <property type="molecule type" value="Genomic_DNA"/>
</dbReference>
<evidence type="ECO:0000313" key="2">
    <source>
        <dbReference type="Proteomes" id="UP000577724"/>
    </source>
</evidence>
<dbReference type="Pfam" id="PF13814">
    <property type="entry name" value="Replic_Relax"/>
    <property type="match status" value="1"/>
</dbReference>
<proteinExistence type="predicted"/>
<organism evidence="1 2">
    <name type="scientific">Paenibacillus taichungensis</name>
    <dbReference type="NCBI Taxonomy" id="484184"/>
    <lineage>
        <taxon>Bacteria</taxon>
        <taxon>Bacillati</taxon>
        <taxon>Bacillota</taxon>
        <taxon>Bacilli</taxon>
        <taxon>Bacillales</taxon>
        <taxon>Paenibacillaceae</taxon>
        <taxon>Paenibacillus</taxon>
    </lineage>
</organism>
<dbReference type="GeneID" id="97131502"/>
<reference evidence="1 2" key="1">
    <citation type="submission" date="2020-05" db="EMBL/GenBank/DDBJ databases">
        <title>Genome Sequencing of Type Strains.</title>
        <authorList>
            <person name="Lemaire J.F."/>
            <person name="Inderbitzin P."/>
            <person name="Gregorio O.A."/>
            <person name="Collins S.B."/>
            <person name="Wespe N."/>
            <person name="Knight-Connoni V."/>
        </authorList>
    </citation>
    <scope>NUCLEOTIDE SEQUENCE [LARGE SCALE GENOMIC DNA]</scope>
    <source>
        <strain evidence="1 2">DSM 19942</strain>
    </source>
</reference>
<comment type="caution">
    <text evidence="1">The sequence shown here is derived from an EMBL/GenBank/DDBJ whole genome shotgun (WGS) entry which is preliminary data.</text>
</comment>
<name>A0ABX2MLE9_9BACL</name>
<dbReference type="Proteomes" id="UP000577724">
    <property type="component" value="Unassembled WGS sequence"/>
</dbReference>
<keyword evidence="2" id="KW-1185">Reference proteome</keyword>
<dbReference type="RefSeq" id="WP_175381801.1">
    <property type="nucleotide sequence ID" value="NZ_CBCRYD010000039.1"/>
</dbReference>
<evidence type="ECO:0000313" key="1">
    <source>
        <dbReference type="EMBL" id="NUU54863.1"/>
    </source>
</evidence>
<gene>
    <name evidence="1" type="ORF">HP548_12325</name>
</gene>
<dbReference type="InterPro" id="IPR025855">
    <property type="entry name" value="Replic_Relax"/>
</dbReference>
<sequence length="336" mass="39782">MKIKNLTERDQNILHALYRFRTFTTPQIYRLFFSNNKTRDYCWQRMSYLKRDGYIMAKPVVKNGKRDTHSYFLTAKGMETLKSKGIVDKTAFAKDLQLSGYRMIYANLVNEIYVQLKPYGFEMWDSRQVKNIYELDRNSLIQGCLVAPDQREYGIYLLTADPEEKTVAKVISEIKKNFNIKYYMVLCSTPDAFTNFERVLKYEETRIRSSVSLLPYDDALIVLKTIGTEEQRVALYQKYGAVRNVEKGAFPYTVVHNGEVKYVCENLHNSTGVRRRLSLYTSHEFKREGRKVLLLIRKGFMQELQEEFKHYPHFEYKIILKSDLLDQIESREYPQI</sequence>
<accession>A0ABX2MLE9</accession>